<reference evidence="1" key="1">
    <citation type="journal article" date="2020" name="Nature">
        <title>Giant virus diversity and host interactions through global metagenomics.</title>
        <authorList>
            <person name="Schulz F."/>
            <person name="Roux S."/>
            <person name="Paez-Espino D."/>
            <person name="Jungbluth S."/>
            <person name="Walsh D.A."/>
            <person name="Denef V.J."/>
            <person name="McMahon K.D."/>
            <person name="Konstantinidis K.T."/>
            <person name="Eloe-Fadrosh E.A."/>
            <person name="Kyrpides N.C."/>
            <person name="Woyke T."/>
        </authorList>
    </citation>
    <scope>NUCLEOTIDE SEQUENCE</scope>
    <source>
        <strain evidence="1">GVMAG-S-1101169-75</strain>
    </source>
</reference>
<dbReference type="AlphaFoldDB" id="A0A6C0K791"/>
<evidence type="ECO:0000313" key="1">
    <source>
        <dbReference type="EMBL" id="QHU11984.1"/>
    </source>
</evidence>
<organism evidence="1">
    <name type="scientific">viral metagenome</name>
    <dbReference type="NCBI Taxonomy" id="1070528"/>
    <lineage>
        <taxon>unclassified sequences</taxon>
        <taxon>metagenomes</taxon>
        <taxon>organismal metagenomes</taxon>
    </lineage>
</organism>
<dbReference type="EMBL" id="MN740793">
    <property type="protein sequence ID" value="QHU11984.1"/>
    <property type="molecule type" value="Genomic_DNA"/>
</dbReference>
<proteinExistence type="predicted"/>
<protein>
    <submittedName>
        <fullName evidence="1">Uncharacterized protein</fullName>
    </submittedName>
</protein>
<sequence>MQILLIIFCILLSIWIILIILLLTGVVPQIHSLPKEKSYDLFEYEYDQLCRGIIPNLNCNKGHHTNGNYYSTLRWKTSPGNYTCTVYITSIYVNEMWTDNWWITVYDRTNKSTAGTLRWSSVYSQTFDTKDVLKTTVPFIRSFITAGSHLLQKYQNATCVVDYRNNTRKIHIFTKGAHPDPDLEQEMEISKPPSSSSTIL</sequence>
<accession>A0A6C0K791</accession>
<name>A0A6C0K791_9ZZZZ</name>